<dbReference type="GO" id="GO:0016020">
    <property type="term" value="C:membrane"/>
    <property type="evidence" value="ECO:0007669"/>
    <property type="project" value="UniProtKB-SubCell"/>
</dbReference>
<dbReference type="PANTHER" id="PTHR26451:SF885">
    <property type="entry name" value="OLFACTORY RECEPTOR"/>
    <property type="match status" value="1"/>
</dbReference>
<feature type="transmembrane region" description="Helical" evidence="6">
    <location>
        <begin position="6"/>
        <end position="25"/>
    </location>
</feature>
<evidence type="ECO:0000256" key="5">
    <source>
        <dbReference type="ARBA" id="ARBA00023224"/>
    </source>
</evidence>
<keyword evidence="5" id="KW-0807">Transducer</keyword>
<comment type="caution">
    <text evidence="8">The sequence shown here is derived from an EMBL/GenBank/DDBJ whole genome shotgun (WGS) entry which is preliminary data.</text>
</comment>
<dbReference type="AlphaFoldDB" id="A0AAV1QHY4"/>
<dbReference type="PANTHER" id="PTHR26451">
    <property type="entry name" value="G_PROTEIN_RECEP_F1_2 DOMAIN-CONTAINING PROTEIN"/>
    <property type="match status" value="1"/>
</dbReference>
<feature type="transmembrane region" description="Helical" evidence="6">
    <location>
        <begin position="37"/>
        <end position="58"/>
    </location>
</feature>
<keyword evidence="3 6" id="KW-1133">Transmembrane helix</keyword>
<evidence type="ECO:0000256" key="4">
    <source>
        <dbReference type="ARBA" id="ARBA00023136"/>
    </source>
</evidence>
<reference evidence="8 9" key="1">
    <citation type="submission" date="2024-01" db="EMBL/GenBank/DDBJ databases">
        <authorList>
            <person name="Alioto T."/>
            <person name="Alioto T."/>
            <person name="Gomez Garrido J."/>
        </authorList>
    </citation>
    <scope>NUCLEOTIDE SEQUENCE [LARGE SCALE GENOMIC DNA]</scope>
</reference>
<dbReference type="Proteomes" id="UP001314229">
    <property type="component" value="Unassembled WGS sequence"/>
</dbReference>
<evidence type="ECO:0000259" key="7">
    <source>
        <dbReference type="PROSITE" id="PS50262"/>
    </source>
</evidence>
<evidence type="ECO:0000313" key="8">
    <source>
        <dbReference type="EMBL" id="CAK6982760.1"/>
    </source>
</evidence>
<sequence>EHLISICVPLILILYTYIKILRVCFSGSKQTRQKAVSTCTPHLVYLLNFSFGCYFQILQSRFDMSRVPNVLRVFLSLYFIILQPLLNPIMYGMGMSKIRNA</sequence>
<comment type="subcellular location">
    <subcellularLocation>
        <location evidence="1">Membrane</location>
        <topology evidence="1">Multi-pass membrane protein</topology>
    </subcellularLocation>
</comment>
<feature type="transmembrane region" description="Helical" evidence="6">
    <location>
        <begin position="70"/>
        <end position="91"/>
    </location>
</feature>
<dbReference type="InterPro" id="IPR000725">
    <property type="entry name" value="Olfact_rcpt"/>
</dbReference>
<keyword evidence="2 6" id="KW-0812">Transmembrane</keyword>
<dbReference type="InterPro" id="IPR017452">
    <property type="entry name" value="GPCR_Rhodpsn_7TM"/>
</dbReference>
<accession>A0AAV1QHY4</accession>
<keyword evidence="9" id="KW-1185">Reference proteome</keyword>
<dbReference type="GO" id="GO:0004984">
    <property type="term" value="F:olfactory receptor activity"/>
    <property type="evidence" value="ECO:0007669"/>
    <property type="project" value="InterPro"/>
</dbReference>
<dbReference type="SUPFAM" id="SSF81321">
    <property type="entry name" value="Family A G protein-coupled receptor-like"/>
    <property type="match status" value="1"/>
</dbReference>
<dbReference type="GO" id="GO:0007186">
    <property type="term" value="P:G protein-coupled receptor signaling pathway"/>
    <property type="evidence" value="ECO:0007669"/>
    <property type="project" value="InterPro"/>
</dbReference>
<dbReference type="EMBL" id="CAWUFR010001099">
    <property type="protein sequence ID" value="CAK6982760.1"/>
    <property type="molecule type" value="Genomic_DNA"/>
</dbReference>
<dbReference type="Pfam" id="PF13853">
    <property type="entry name" value="7tm_4"/>
    <property type="match status" value="1"/>
</dbReference>
<keyword evidence="4 6" id="KW-0472">Membrane</keyword>
<name>A0AAV1QHY4_SCOSC</name>
<evidence type="ECO:0000313" key="9">
    <source>
        <dbReference type="Proteomes" id="UP001314229"/>
    </source>
</evidence>
<dbReference type="Gene3D" id="1.20.1070.10">
    <property type="entry name" value="Rhodopsin 7-helix transmembrane proteins"/>
    <property type="match status" value="1"/>
</dbReference>
<dbReference type="PROSITE" id="PS50262">
    <property type="entry name" value="G_PROTEIN_RECEP_F1_2"/>
    <property type="match status" value="1"/>
</dbReference>
<evidence type="ECO:0000256" key="6">
    <source>
        <dbReference type="SAM" id="Phobius"/>
    </source>
</evidence>
<proteinExistence type="predicted"/>
<organism evidence="8 9">
    <name type="scientific">Scomber scombrus</name>
    <name type="common">Atlantic mackerel</name>
    <name type="synonym">Scomber vernalis</name>
    <dbReference type="NCBI Taxonomy" id="13677"/>
    <lineage>
        <taxon>Eukaryota</taxon>
        <taxon>Metazoa</taxon>
        <taxon>Chordata</taxon>
        <taxon>Craniata</taxon>
        <taxon>Vertebrata</taxon>
        <taxon>Euteleostomi</taxon>
        <taxon>Actinopterygii</taxon>
        <taxon>Neopterygii</taxon>
        <taxon>Teleostei</taxon>
        <taxon>Neoteleostei</taxon>
        <taxon>Acanthomorphata</taxon>
        <taxon>Pelagiaria</taxon>
        <taxon>Scombriformes</taxon>
        <taxon>Scombridae</taxon>
        <taxon>Scomber</taxon>
    </lineage>
</organism>
<gene>
    <name evidence="8" type="ORF">FSCOSCO3_A028945</name>
</gene>
<feature type="non-terminal residue" evidence="8">
    <location>
        <position position="1"/>
    </location>
</feature>
<evidence type="ECO:0000256" key="3">
    <source>
        <dbReference type="ARBA" id="ARBA00022989"/>
    </source>
</evidence>
<keyword evidence="8" id="KW-0675">Receptor</keyword>
<dbReference type="GO" id="GO:0005549">
    <property type="term" value="F:odorant binding"/>
    <property type="evidence" value="ECO:0007669"/>
    <property type="project" value="TreeGrafter"/>
</dbReference>
<evidence type="ECO:0000256" key="2">
    <source>
        <dbReference type="ARBA" id="ARBA00022692"/>
    </source>
</evidence>
<dbReference type="InterPro" id="IPR052921">
    <property type="entry name" value="GPCR1_Superfamily_Member"/>
</dbReference>
<evidence type="ECO:0000256" key="1">
    <source>
        <dbReference type="ARBA" id="ARBA00004141"/>
    </source>
</evidence>
<feature type="domain" description="G-protein coupled receptors family 1 profile" evidence="7">
    <location>
        <begin position="1"/>
        <end position="91"/>
    </location>
</feature>
<feature type="non-terminal residue" evidence="8">
    <location>
        <position position="101"/>
    </location>
</feature>
<protein>
    <submittedName>
        <fullName evidence="8">Olfactory receptor 1038-like</fullName>
    </submittedName>
</protein>